<dbReference type="EMBL" id="CM039431">
    <property type="protein sequence ID" value="KAI4336201.1"/>
    <property type="molecule type" value="Genomic_DNA"/>
</dbReference>
<organism evidence="1 2">
    <name type="scientific">Bauhinia variegata</name>
    <name type="common">Purple orchid tree</name>
    <name type="synonym">Phanera variegata</name>
    <dbReference type="NCBI Taxonomy" id="167791"/>
    <lineage>
        <taxon>Eukaryota</taxon>
        <taxon>Viridiplantae</taxon>
        <taxon>Streptophyta</taxon>
        <taxon>Embryophyta</taxon>
        <taxon>Tracheophyta</taxon>
        <taxon>Spermatophyta</taxon>
        <taxon>Magnoliopsida</taxon>
        <taxon>eudicotyledons</taxon>
        <taxon>Gunneridae</taxon>
        <taxon>Pentapetalae</taxon>
        <taxon>rosids</taxon>
        <taxon>fabids</taxon>
        <taxon>Fabales</taxon>
        <taxon>Fabaceae</taxon>
        <taxon>Cercidoideae</taxon>
        <taxon>Cercideae</taxon>
        <taxon>Bauhiniinae</taxon>
        <taxon>Bauhinia</taxon>
    </lineage>
</organism>
<reference evidence="1 2" key="1">
    <citation type="journal article" date="2022" name="DNA Res.">
        <title>Chromosomal-level genome assembly of the orchid tree Bauhinia variegata (Leguminosae; Cercidoideae) supports the allotetraploid origin hypothesis of Bauhinia.</title>
        <authorList>
            <person name="Zhong Y."/>
            <person name="Chen Y."/>
            <person name="Zheng D."/>
            <person name="Pang J."/>
            <person name="Liu Y."/>
            <person name="Luo S."/>
            <person name="Meng S."/>
            <person name="Qian L."/>
            <person name="Wei D."/>
            <person name="Dai S."/>
            <person name="Zhou R."/>
        </authorList>
    </citation>
    <scope>NUCLEOTIDE SEQUENCE [LARGE SCALE GENOMIC DNA]</scope>
    <source>
        <strain evidence="1">BV-YZ2020</strain>
    </source>
</reference>
<protein>
    <submittedName>
        <fullName evidence="1">Uncharacterized protein</fullName>
    </submittedName>
</protein>
<gene>
    <name evidence="1" type="ORF">L6164_014756</name>
</gene>
<dbReference type="Proteomes" id="UP000828941">
    <property type="component" value="Chromosome 6"/>
</dbReference>
<proteinExistence type="predicted"/>
<keyword evidence="2" id="KW-1185">Reference proteome</keyword>
<sequence length="162" mass="17505">MFSNHMTHMKRSVKGRDCRHYDYEQHPTEVHQSQTQSVGSSSSQLVALFTFVPAGATLLILAGLTLAGTGIGLAVTTPLFIIFSPVLLPAALLIALAVTGFLTSGAFGITAVSAFAWLANYVRGSPIPDQLEYLKRRAEETAEHVAQRAAEAAHEAWEDRPK</sequence>
<evidence type="ECO:0000313" key="2">
    <source>
        <dbReference type="Proteomes" id="UP000828941"/>
    </source>
</evidence>
<evidence type="ECO:0000313" key="1">
    <source>
        <dbReference type="EMBL" id="KAI4336201.1"/>
    </source>
</evidence>
<accession>A0ACB9NIY0</accession>
<comment type="caution">
    <text evidence="1">The sequence shown here is derived from an EMBL/GenBank/DDBJ whole genome shotgun (WGS) entry which is preliminary data.</text>
</comment>
<name>A0ACB9NIY0_BAUVA</name>